<keyword evidence="2" id="KW-1185">Reference proteome</keyword>
<name>A0A1Y6CZM5_9GAMM</name>
<organism evidence="1 2">
    <name type="scientific">Methylomagnum ishizawai</name>
    <dbReference type="NCBI Taxonomy" id="1760988"/>
    <lineage>
        <taxon>Bacteria</taxon>
        <taxon>Pseudomonadati</taxon>
        <taxon>Pseudomonadota</taxon>
        <taxon>Gammaproteobacteria</taxon>
        <taxon>Methylococcales</taxon>
        <taxon>Methylococcaceae</taxon>
        <taxon>Methylomagnum</taxon>
    </lineage>
</organism>
<gene>
    <name evidence="1" type="ORF">SAMN02949497_3212</name>
</gene>
<evidence type="ECO:0000313" key="2">
    <source>
        <dbReference type="Proteomes" id="UP000192923"/>
    </source>
</evidence>
<proteinExistence type="predicted"/>
<reference evidence="1 2" key="1">
    <citation type="submission" date="2016-12" db="EMBL/GenBank/DDBJ databases">
        <authorList>
            <person name="Song W.-J."/>
            <person name="Kurnit D.M."/>
        </authorList>
    </citation>
    <scope>NUCLEOTIDE SEQUENCE [LARGE SCALE GENOMIC DNA]</scope>
    <source>
        <strain evidence="1 2">175</strain>
    </source>
</reference>
<dbReference type="STRING" id="1760988.SAMN02949497_3212"/>
<dbReference type="Proteomes" id="UP000192923">
    <property type="component" value="Unassembled WGS sequence"/>
</dbReference>
<dbReference type="AlphaFoldDB" id="A0A1Y6CZM5"/>
<dbReference type="EMBL" id="FXAM01000001">
    <property type="protein sequence ID" value="SMF95837.1"/>
    <property type="molecule type" value="Genomic_DNA"/>
</dbReference>
<dbReference type="RefSeq" id="WP_085214395.1">
    <property type="nucleotide sequence ID" value="NZ_FXAM01000001.1"/>
</dbReference>
<evidence type="ECO:0000313" key="1">
    <source>
        <dbReference type="EMBL" id="SMF95837.1"/>
    </source>
</evidence>
<accession>A0A1Y6CZM5</accession>
<dbReference type="OrthoDB" id="5568003at2"/>
<sequence>MHQITPARFRRLALLALALAADGRAGENHVYEYQGQRYPYTVEQTGENHTFEFERNPGPESGRRRAAMHVFQSVYGDYSIKPGYVDAFMKEGAMCFVFDGDLYSYRACFLPNDFSAARHQFWGFVSRVPNVKWFLTRQIGPGLLGLGLLFWGVGRLGRRTG</sequence>
<protein>
    <submittedName>
        <fullName evidence="1">Uncharacterized protein</fullName>
    </submittedName>
</protein>